<evidence type="ECO:0000256" key="6">
    <source>
        <dbReference type="ARBA" id="ARBA00022827"/>
    </source>
</evidence>
<keyword evidence="5" id="KW-0378">Hydrolase</keyword>
<comment type="similarity">
    <text evidence="3">Belongs to the GMC oxidoreductase family.</text>
</comment>
<evidence type="ECO:0000256" key="1">
    <source>
        <dbReference type="ARBA" id="ARBA00001974"/>
    </source>
</evidence>
<keyword evidence="10" id="KW-1185">Reference proteome</keyword>
<feature type="signal peptide" evidence="7">
    <location>
        <begin position="1"/>
        <end position="19"/>
    </location>
</feature>
<dbReference type="PANTHER" id="PTHR11552">
    <property type="entry name" value="GLUCOSE-METHANOL-CHOLINE GMC OXIDOREDUCTASE"/>
    <property type="match status" value="1"/>
</dbReference>
<organism evidence="9 10">
    <name type="scientific">Paramarasmius palmivorus</name>
    <dbReference type="NCBI Taxonomy" id="297713"/>
    <lineage>
        <taxon>Eukaryota</taxon>
        <taxon>Fungi</taxon>
        <taxon>Dikarya</taxon>
        <taxon>Basidiomycota</taxon>
        <taxon>Agaricomycotina</taxon>
        <taxon>Agaricomycetes</taxon>
        <taxon>Agaricomycetidae</taxon>
        <taxon>Agaricales</taxon>
        <taxon>Marasmiineae</taxon>
        <taxon>Marasmiaceae</taxon>
        <taxon>Paramarasmius</taxon>
    </lineage>
</organism>
<dbReference type="PANTHER" id="PTHR11552:SF147">
    <property type="entry name" value="CHOLINE DEHYDROGENASE, MITOCHONDRIAL"/>
    <property type="match status" value="1"/>
</dbReference>
<name>A0AAW0DJ39_9AGAR</name>
<dbReference type="GO" id="GO:0016787">
    <property type="term" value="F:hydrolase activity"/>
    <property type="evidence" value="ECO:0007669"/>
    <property type="project" value="UniProtKB-KW"/>
</dbReference>
<dbReference type="GO" id="GO:0016614">
    <property type="term" value="F:oxidoreductase activity, acting on CH-OH group of donors"/>
    <property type="evidence" value="ECO:0007669"/>
    <property type="project" value="InterPro"/>
</dbReference>
<gene>
    <name evidence="9" type="ORF">VNI00_004808</name>
</gene>
<dbReference type="Pfam" id="PF05199">
    <property type="entry name" value="GMC_oxred_C"/>
    <property type="match status" value="1"/>
</dbReference>
<keyword evidence="4" id="KW-0285">Flavoprotein</keyword>
<evidence type="ECO:0000313" key="9">
    <source>
        <dbReference type="EMBL" id="KAK7051308.1"/>
    </source>
</evidence>
<dbReference type="Gene3D" id="3.50.50.60">
    <property type="entry name" value="FAD/NAD(P)-binding domain"/>
    <property type="match status" value="1"/>
</dbReference>
<dbReference type="InterPro" id="IPR002018">
    <property type="entry name" value="CarbesteraseB"/>
</dbReference>
<accession>A0AAW0DJ39</accession>
<dbReference type="Pfam" id="PF00732">
    <property type="entry name" value="GMC_oxred_N"/>
    <property type="match status" value="1"/>
</dbReference>
<evidence type="ECO:0000256" key="3">
    <source>
        <dbReference type="ARBA" id="ARBA00010790"/>
    </source>
</evidence>
<dbReference type="SUPFAM" id="SSF53474">
    <property type="entry name" value="alpha/beta-Hydrolases"/>
    <property type="match status" value="1"/>
</dbReference>
<dbReference type="Pfam" id="PF00135">
    <property type="entry name" value="COesterase"/>
    <property type="match status" value="1"/>
</dbReference>
<dbReference type="PROSITE" id="PS00122">
    <property type="entry name" value="CARBOXYLESTERASE_B_1"/>
    <property type="match status" value="1"/>
</dbReference>
<reference evidence="9 10" key="1">
    <citation type="submission" date="2024-01" db="EMBL/GenBank/DDBJ databases">
        <title>A draft genome for a cacao thread blight-causing isolate of Paramarasmius palmivorus.</title>
        <authorList>
            <person name="Baruah I.K."/>
            <person name="Bukari Y."/>
            <person name="Amoako-Attah I."/>
            <person name="Meinhardt L.W."/>
            <person name="Bailey B.A."/>
            <person name="Cohen S.P."/>
        </authorList>
    </citation>
    <scope>NUCLEOTIDE SEQUENCE [LARGE SCALE GENOMIC DNA]</scope>
    <source>
        <strain evidence="9 10">GH-12</strain>
    </source>
</reference>
<feature type="chain" id="PRO_5043788146" description="Glucose-methanol-choline oxidoreductase N-terminal domain-containing protein" evidence="7">
    <location>
        <begin position="20"/>
        <end position="1159"/>
    </location>
</feature>
<dbReference type="InterPro" id="IPR007867">
    <property type="entry name" value="GMC_OxRtase_C"/>
</dbReference>
<dbReference type="GO" id="GO:0050660">
    <property type="term" value="F:flavin adenine dinucleotide binding"/>
    <property type="evidence" value="ECO:0007669"/>
    <property type="project" value="InterPro"/>
</dbReference>
<dbReference type="PROSITE" id="PS00941">
    <property type="entry name" value="CARBOXYLESTERASE_B_2"/>
    <property type="match status" value="1"/>
</dbReference>
<dbReference type="PROSITE" id="PS00624">
    <property type="entry name" value="GMC_OXRED_2"/>
    <property type="match status" value="1"/>
</dbReference>
<dbReference type="Gene3D" id="3.30.560.10">
    <property type="entry name" value="Glucose Oxidase, domain 3"/>
    <property type="match status" value="1"/>
</dbReference>
<dbReference type="SUPFAM" id="SSF54373">
    <property type="entry name" value="FAD-linked reductases, C-terminal domain"/>
    <property type="match status" value="1"/>
</dbReference>
<feature type="domain" description="Glucose-methanol-choline oxidoreductase N-terminal" evidence="8">
    <location>
        <begin position="309"/>
        <end position="323"/>
    </location>
</feature>
<dbReference type="InterPro" id="IPR012132">
    <property type="entry name" value="GMC_OxRdtase"/>
</dbReference>
<sequence length="1159" mass="125731">MKPLHTRAVLSTLILSALAADAALYHDIAELPSDKYDFVIVGGGTAGSVLANRLTENADWSVLVLEAGPSNENAIRSQVPFLANPTIPIYDFNYTTVPQAGLDHRVIPFARGFILGGSSSVNGLFYSRGTVDDFNRYANVTGDPGWSWDAIQPYIYKNEKYVPPADGHDTTGEYDPSIHSVTGMNSVSLPGYPRPIDDRVLAASEELGGEFAFNLDHNTGHHLGLGWAQVTVTTQGNRSSAATSYLAPEYMARPNLHVLVNTRVTKLLPTSGAKGKKSSPEFRGVEFAQSVDGPRHRVSATKEVLLCAGSIGTPQILLLSGIGNPSPTLNITPILDLPDVGRNLTDHTRMGINFFVNSDDTFDDISRNQTLGNELLERWMRGNGGPLVDTFINHLIFVRLDQILEGMGDDFKDPSPGPSSGHIEMGVSNGLIGVLPPTGHFIGMTTRVISPTSRGSVTIDDTNPFAQPLIDPAYLTTEFDIIAMRESVRKSVKFLSASVWSDDGYLTSFESLDATNARVNLESASDSKVDAFVRGLTGTSAHPVGTAAMSPVGAKWGVVDPDLRVKVAKGLRIVDASVFPFVPSVHTQAPVYIIAERAADLIKDTWADDGMCSWEGEEGTSAVHSDGSRAQAAPELRLDNTTLVGRSIPSFSQEFFGGIPYAVSPNRLEPPVLRTNYSTATFDASDFGKPCLQSNLPSFQVSEDCLTINIIRPAATAEAAGLPVMFWTYGGGFHSGSAAQHNGSAIVQQSVTRGTPVIYINFDYRLGPLGFPQGQEATDRGVLNLGLKDQLVALEWVKRNIKIFGGDPDKVMVFGHSAGSIMTSTQYLNPDFDKYARAAIFQSGVQSTTPIFPPQYREDAWAKFVSGIPECANLTSNESAFDCLKNPNVSSAAILQSMSATTDNSGVGQWAPVLDGPEGFLPDLPSRLYEEGRFANIPFIAGTQLDEGTSFIPPTGINFTDATMKQFISLIYAPPLPPYTLADLSTAADTLVELYPDIPALGSPFGTGNETFGLDMGFKRFAAWFGDINFQSLRRLWVQTASRNGVKVFGYEFTQPQANSSYLGVYHSSVVNYVHGTLPDASPSDLEMSRLLIDYWISFATSLTPNDGKGATRPTWEEYRYDSEEFIMQLNTEDLSLIPDTYRDKQIGFINENPVLFHH</sequence>
<evidence type="ECO:0000313" key="10">
    <source>
        <dbReference type="Proteomes" id="UP001383192"/>
    </source>
</evidence>
<dbReference type="InterPro" id="IPR019826">
    <property type="entry name" value="Carboxylesterase_B_AS"/>
</dbReference>
<dbReference type="Proteomes" id="UP001383192">
    <property type="component" value="Unassembled WGS sequence"/>
</dbReference>
<dbReference type="InterPro" id="IPR029058">
    <property type="entry name" value="AB_hydrolase_fold"/>
</dbReference>
<dbReference type="Gene3D" id="3.40.50.1820">
    <property type="entry name" value="alpha/beta hydrolase"/>
    <property type="match status" value="1"/>
</dbReference>
<dbReference type="SUPFAM" id="SSF51905">
    <property type="entry name" value="FAD/NAD(P)-binding domain"/>
    <property type="match status" value="1"/>
</dbReference>
<evidence type="ECO:0000256" key="2">
    <source>
        <dbReference type="ARBA" id="ARBA00005964"/>
    </source>
</evidence>
<dbReference type="EMBL" id="JAYKXP010000013">
    <property type="protein sequence ID" value="KAK7051308.1"/>
    <property type="molecule type" value="Genomic_DNA"/>
</dbReference>
<proteinExistence type="inferred from homology"/>
<evidence type="ECO:0000259" key="8">
    <source>
        <dbReference type="PROSITE" id="PS00624"/>
    </source>
</evidence>
<evidence type="ECO:0000256" key="7">
    <source>
        <dbReference type="SAM" id="SignalP"/>
    </source>
</evidence>
<dbReference type="InterPro" id="IPR019819">
    <property type="entry name" value="Carboxylesterase_B_CS"/>
</dbReference>
<comment type="similarity">
    <text evidence="2">Belongs to the type-B carboxylesterase/lipase family.</text>
</comment>
<dbReference type="AlphaFoldDB" id="A0AAW0DJ39"/>
<comment type="cofactor">
    <cofactor evidence="1">
        <name>FAD</name>
        <dbReference type="ChEBI" id="CHEBI:57692"/>
    </cofactor>
</comment>
<protein>
    <recommendedName>
        <fullName evidence="8">Glucose-methanol-choline oxidoreductase N-terminal domain-containing protein</fullName>
    </recommendedName>
</protein>
<evidence type="ECO:0000256" key="5">
    <source>
        <dbReference type="ARBA" id="ARBA00022801"/>
    </source>
</evidence>
<dbReference type="InterPro" id="IPR000172">
    <property type="entry name" value="GMC_OxRdtase_N"/>
</dbReference>
<keyword evidence="7" id="KW-0732">Signal</keyword>
<keyword evidence="6" id="KW-0274">FAD</keyword>
<evidence type="ECO:0000256" key="4">
    <source>
        <dbReference type="ARBA" id="ARBA00022630"/>
    </source>
</evidence>
<dbReference type="InterPro" id="IPR036188">
    <property type="entry name" value="FAD/NAD-bd_sf"/>
</dbReference>
<comment type="caution">
    <text evidence="9">The sequence shown here is derived from an EMBL/GenBank/DDBJ whole genome shotgun (WGS) entry which is preliminary data.</text>
</comment>